<dbReference type="Proteomes" id="UP000756921">
    <property type="component" value="Unassembled WGS sequence"/>
</dbReference>
<dbReference type="EMBL" id="WJXW01000013">
    <property type="protein sequence ID" value="KAF9731102.1"/>
    <property type="molecule type" value="Genomic_DNA"/>
</dbReference>
<evidence type="ECO:0000256" key="1">
    <source>
        <dbReference type="ARBA" id="ARBA00022801"/>
    </source>
</evidence>
<dbReference type="Pfam" id="PF13364">
    <property type="entry name" value="BetaGal_ABD2"/>
    <property type="match status" value="1"/>
</dbReference>
<sequence>MGHNGNWFVGYNEMKTPRGIIGYDFRGHTPPKNGTSRVLDGMKWKITGNLGGEDFQGGRRGSLNEGALWVERNGYNLPGAPTESWEASKGPSTALQKPGVTFYTATFTLAIPLSIDVPLSFVFYGDAFNGKRKDWRAQLWVNGYHFGKFANGIGP</sequence>
<evidence type="ECO:0000313" key="5">
    <source>
        <dbReference type="Proteomes" id="UP000756921"/>
    </source>
</evidence>
<evidence type="ECO:0000256" key="2">
    <source>
        <dbReference type="ARBA" id="ARBA00023295"/>
    </source>
</evidence>
<keyword evidence="5" id="KW-1185">Reference proteome</keyword>
<comment type="caution">
    <text evidence="4">The sequence shown here is derived from an EMBL/GenBank/DDBJ whole genome shotgun (WGS) entry which is preliminary data.</text>
</comment>
<gene>
    <name evidence="4" type="ORF">PMIN01_11061</name>
</gene>
<dbReference type="AlphaFoldDB" id="A0A9P6G8L1"/>
<dbReference type="Gene3D" id="2.60.120.260">
    <property type="entry name" value="Galactose-binding domain-like"/>
    <property type="match status" value="2"/>
</dbReference>
<protein>
    <submittedName>
        <fullName evidence="4">Glycosyl hydrolase family 35</fullName>
    </submittedName>
</protein>
<accession>A0A9P6G8L1</accession>
<dbReference type="SUPFAM" id="SSF49785">
    <property type="entry name" value="Galactose-binding domain-like"/>
    <property type="match status" value="1"/>
</dbReference>
<keyword evidence="1 4" id="KW-0378">Hydrolase</keyword>
<keyword evidence="2" id="KW-0326">Glycosidase</keyword>
<organism evidence="4 5">
    <name type="scientific">Paraphaeosphaeria minitans</name>
    <dbReference type="NCBI Taxonomy" id="565426"/>
    <lineage>
        <taxon>Eukaryota</taxon>
        <taxon>Fungi</taxon>
        <taxon>Dikarya</taxon>
        <taxon>Ascomycota</taxon>
        <taxon>Pezizomycotina</taxon>
        <taxon>Dothideomycetes</taxon>
        <taxon>Pleosporomycetidae</taxon>
        <taxon>Pleosporales</taxon>
        <taxon>Massarineae</taxon>
        <taxon>Didymosphaeriaceae</taxon>
        <taxon>Paraphaeosphaeria</taxon>
    </lineage>
</organism>
<evidence type="ECO:0000259" key="3">
    <source>
        <dbReference type="Pfam" id="PF13364"/>
    </source>
</evidence>
<feature type="domain" description="Beta-galactosidase jelly roll" evidence="3">
    <location>
        <begin position="70"/>
        <end position="154"/>
    </location>
</feature>
<dbReference type="OrthoDB" id="1657402at2759"/>
<proteinExistence type="predicted"/>
<dbReference type="GO" id="GO:0004565">
    <property type="term" value="F:beta-galactosidase activity"/>
    <property type="evidence" value="ECO:0007669"/>
    <property type="project" value="UniProtKB-ARBA"/>
</dbReference>
<dbReference type="InterPro" id="IPR008979">
    <property type="entry name" value="Galactose-bd-like_sf"/>
</dbReference>
<name>A0A9P6G8L1_9PLEO</name>
<evidence type="ECO:0000313" key="4">
    <source>
        <dbReference type="EMBL" id="KAF9731102.1"/>
    </source>
</evidence>
<reference evidence="4" key="1">
    <citation type="journal article" date="2020" name="Mol. Plant Microbe Interact.">
        <title>Genome Sequence of the Biocontrol Agent Coniothyrium minitans strain Conio (IMI 134523).</title>
        <authorList>
            <person name="Patel D."/>
            <person name="Shittu T.A."/>
            <person name="Baroncelli R."/>
            <person name="Muthumeenakshi S."/>
            <person name="Osborne T.H."/>
            <person name="Janganan T.K."/>
            <person name="Sreenivasaprasad S."/>
        </authorList>
    </citation>
    <scope>NUCLEOTIDE SEQUENCE</scope>
    <source>
        <strain evidence="4">Conio</strain>
    </source>
</reference>
<dbReference type="InterPro" id="IPR025300">
    <property type="entry name" value="BetaGal_jelly_roll_dom"/>
</dbReference>